<organism evidence="8 9">
    <name type="scientific">Hevea brasiliensis</name>
    <name type="common">Para rubber tree</name>
    <name type="synonym">Siphonia brasiliensis</name>
    <dbReference type="NCBI Taxonomy" id="3981"/>
    <lineage>
        <taxon>Eukaryota</taxon>
        <taxon>Viridiplantae</taxon>
        <taxon>Streptophyta</taxon>
        <taxon>Embryophyta</taxon>
        <taxon>Tracheophyta</taxon>
        <taxon>Spermatophyta</taxon>
        <taxon>Magnoliopsida</taxon>
        <taxon>eudicotyledons</taxon>
        <taxon>Gunneridae</taxon>
        <taxon>Pentapetalae</taxon>
        <taxon>rosids</taxon>
        <taxon>fabids</taxon>
        <taxon>Malpighiales</taxon>
        <taxon>Euphorbiaceae</taxon>
        <taxon>Crotonoideae</taxon>
        <taxon>Micrandreae</taxon>
        <taxon>Hevea</taxon>
    </lineage>
</organism>
<protein>
    <recommendedName>
        <fullName evidence="10">Radical SAM core domain-containing protein</fullName>
    </recommendedName>
</protein>
<dbReference type="InterPro" id="IPR002792">
    <property type="entry name" value="TRAM_dom"/>
</dbReference>
<dbReference type="PROSITE" id="PS50926">
    <property type="entry name" value="TRAM"/>
    <property type="match status" value="1"/>
</dbReference>
<dbReference type="SUPFAM" id="SSF102114">
    <property type="entry name" value="Radical SAM enzymes"/>
    <property type="match status" value="1"/>
</dbReference>
<dbReference type="InterPro" id="IPR006638">
    <property type="entry name" value="Elp3/MiaA/NifB-like_rSAM"/>
</dbReference>
<feature type="domain" description="MTTase N-terminal" evidence="7">
    <location>
        <begin position="107"/>
        <end position="187"/>
    </location>
</feature>
<evidence type="ECO:0000256" key="4">
    <source>
        <dbReference type="ARBA" id="ARBA00023004"/>
    </source>
</evidence>
<keyword evidence="2" id="KW-0949">S-adenosyl-L-methionine</keyword>
<evidence type="ECO:0008006" key="10">
    <source>
        <dbReference type="Google" id="ProtNLM"/>
    </source>
</evidence>
<evidence type="ECO:0000256" key="3">
    <source>
        <dbReference type="ARBA" id="ARBA00022723"/>
    </source>
</evidence>
<keyword evidence="9" id="KW-1185">Reference proteome</keyword>
<dbReference type="Pfam" id="PF01938">
    <property type="entry name" value="TRAM"/>
    <property type="match status" value="1"/>
</dbReference>
<reference evidence="8" key="1">
    <citation type="journal article" date="2023" name="Plant Biotechnol. J.">
        <title>Chromosome-level wild Hevea brasiliensis genome provides new tools for genomic-assisted breeding and valuable loci to elevate rubber yield.</title>
        <authorList>
            <person name="Cheng H."/>
            <person name="Song X."/>
            <person name="Hu Y."/>
            <person name="Wu T."/>
            <person name="Yang Q."/>
            <person name="An Z."/>
            <person name="Feng S."/>
            <person name="Deng Z."/>
            <person name="Wu W."/>
            <person name="Zeng X."/>
            <person name="Tu M."/>
            <person name="Wang X."/>
            <person name="Huang H."/>
        </authorList>
    </citation>
    <scope>NUCLEOTIDE SEQUENCE</scope>
    <source>
        <strain evidence="8">MT/VB/25A 57/8</strain>
    </source>
</reference>
<dbReference type="Gene3D" id="3.80.30.20">
    <property type="entry name" value="tm_1862 like domain"/>
    <property type="match status" value="1"/>
</dbReference>
<dbReference type="EMBL" id="JARPOI010000016">
    <property type="protein sequence ID" value="KAJ9147030.1"/>
    <property type="molecule type" value="Genomic_DNA"/>
</dbReference>
<dbReference type="SMART" id="SM00729">
    <property type="entry name" value="Elp3"/>
    <property type="match status" value="1"/>
</dbReference>
<evidence type="ECO:0000313" key="8">
    <source>
        <dbReference type="EMBL" id="KAJ9147030.1"/>
    </source>
</evidence>
<feature type="domain" description="TRAM" evidence="6">
    <location>
        <begin position="314"/>
        <end position="390"/>
    </location>
</feature>
<dbReference type="Gene3D" id="3.40.50.12160">
    <property type="entry name" value="Methylthiotransferase, N-terminal domain"/>
    <property type="match status" value="1"/>
</dbReference>
<dbReference type="PANTHER" id="PTHR43020:SF2">
    <property type="entry name" value="MITOCHONDRIAL TRNA METHYLTHIOTRANSFERASE CDK5RAP1"/>
    <property type="match status" value="1"/>
</dbReference>
<dbReference type="Pfam" id="PF04055">
    <property type="entry name" value="Radical_SAM"/>
    <property type="match status" value="1"/>
</dbReference>
<keyword evidence="1" id="KW-0004">4Fe-4S</keyword>
<dbReference type="PROSITE" id="PS51449">
    <property type="entry name" value="MTTASE_N"/>
    <property type="match status" value="1"/>
</dbReference>
<keyword evidence="3" id="KW-0479">Metal-binding</keyword>
<comment type="caution">
    <text evidence="8">The sequence shown here is derived from an EMBL/GenBank/DDBJ whole genome shotgun (WGS) entry which is preliminary data.</text>
</comment>
<name>A0ABQ9KUI6_HEVBR</name>
<dbReference type="PANTHER" id="PTHR43020">
    <property type="entry name" value="CDK5 REGULATORY SUBUNIT-ASSOCIATED PROTEIN 1"/>
    <property type="match status" value="1"/>
</dbReference>
<evidence type="ECO:0000256" key="5">
    <source>
        <dbReference type="ARBA" id="ARBA00023014"/>
    </source>
</evidence>
<dbReference type="InterPro" id="IPR038135">
    <property type="entry name" value="Methylthiotransferase_N_sf"/>
</dbReference>
<evidence type="ECO:0000313" key="9">
    <source>
        <dbReference type="Proteomes" id="UP001174677"/>
    </source>
</evidence>
<evidence type="ECO:0000259" key="6">
    <source>
        <dbReference type="PROSITE" id="PS50926"/>
    </source>
</evidence>
<proteinExistence type="predicted"/>
<gene>
    <name evidence="8" type="ORF">P3X46_029235</name>
</gene>
<dbReference type="InterPro" id="IPR058240">
    <property type="entry name" value="rSAM_sf"/>
</dbReference>
<evidence type="ECO:0000256" key="1">
    <source>
        <dbReference type="ARBA" id="ARBA00022485"/>
    </source>
</evidence>
<accession>A0ABQ9KUI6</accession>
<keyword evidence="5" id="KW-0411">Iron-sulfur</keyword>
<evidence type="ECO:0000256" key="2">
    <source>
        <dbReference type="ARBA" id="ARBA00022691"/>
    </source>
</evidence>
<keyword evidence="4" id="KW-0408">Iron</keyword>
<dbReference type="Proteomes" id="UP001174677">
    <property type="component" value="Chromosome 16"/>
</dbReference>
<dbReference type="InterPro" id="IPR013848">
    <property type="entry name" value="Methylthiotransferase_N"/>
</dbReference>
<sequence length="393" mass="45422">MKKNSVNPLHPRFSSSEDLFSPLISPSLPHRSLKILSRCFFFGIRFISSNDPQPYNSHCYGHFAHRTLKRKSFSLHLFRRLFHSHHSLSNQTHGPSLYHCCPNAYPDKAEQKVWRRQNYVWFLKRHWKSSVAIGRSQSLSPPKVVVLGCMAERLKDKILDADKMVDVVLSNWKFSEGFSSSMCKVEKVGLRFSDLLDWIGFPLNFLRCDYLLYVMRDRYKICKYIHLPVQTGSSTVLGRMRWGYTREAYLDLVQKIRRIMPDVGISSDVICGFCGETEEEHKDTISLIRAVGYDMAYMFAYSMKKKIHAHGNYVDDIGTIQLLLVEGLNKRADTELIGKSDRGERVLFANLPVPNRDVDLNNKWNPVIGDFVEVHILKSTQALLFGERLLLLN</sequence>
<dbReference type="InterPro" id="IPR007197">
    <property type="entry name" value="rSAM"/>
</dbReference>
<evidence type="ECO:0000259" key="7">
    <source>
        <dbReference type="PROSITE" id="PS51449"/>
    </source>
</evidence>
<dbReference type="InterPro" id="IPR023404">
    <property type="entry name" value="rSAM_horseshoe"/>
</dbReference>